<comment type="caution">
    <text evidence="3">The sequence shown here is derived from an EMBL/GenBank/DDBJ whole genome shotgun (WGS) entry which is preliminary data.</text>
</comment>
<dbReference type="GO" id="GO:0016491">
    <property type="term" value="F:oxidoreductase activity"/>
    <property type="evidence" value="ECO:0007669"/>
    <property type="project" value="UniProtKB-KW"/>
</dbReference>
<dbReference type="Gene3D" id="3.40.50.720">
    <property type="entry name" value="NAD(P)-binding Rossmann-like Domain"/>
    <property type="match status" value="1"/>
</dbReference>
<dbReference type="InterPro" id="IPR050259">
    <property type="entry name" value="SDR"/>
</dbReference>
<protein>
    <submittedName>
        <fullName evidence="3">3-oxoacyl-ACP reductase</fullName>
    </submittedName>
</protein>
<name>A0A4D4KLQ2_STRVO</name>
<reference evidence="3 4" key="1">
    <citation type="journal article" date="2020" name="Int. J. Syst. Evol. Microbiol.">
        <title>Reclassification of Streptomyces castelarensis and Streptomyces sporoclivatus as later heterotypic synonyms of Streptomyces antimycoticus.</title>
        <authorList>
            <person name="Komaki H."/>
            <person name="Tamura T."/>
        </authorList>
    </citation>
    <scope>NUCLEOTIDE SEQUENCE [LARGE SCALE GENOMIC DNA]</scope>
    <source>
        <strain evidence="3 4">NBRC 13459</strain>
    </source>
</reference>
<dbReference type="SUPFAM" id="SSF51735">
    <property type="entry name" value="NAD(P)-binding Rossmann-fold domains"/>
    <property type="match status" value="1"/>
</dbReference>
<dbReference type="PANTHER" id="PTHR42879">
    <property type="entry name" value="3-OXOACYL-(ACYL-CARRIER-PROTEIN) REDUCTASE"/>
    <property type="match status" value="1"/>
</dbReference>
<comment type="similarity">
    <text evidence="1">Belongs to the short-chain dehydrogenases/reductases (SDR) family.</text>
</comment>
<dbReference type="CDD" id="cd05233">
    <property type="entry name" value="SDR_c"/>
    <property type="match status" value="1"/>
</dbReference>
<evidence type="ECO:0000313" key="4">
    <source>
        <dbReference type="Proteomes" id="UP000301309"/>
    </source>
</evidence>
<dbReference type="EMBL" id="BJHW01000001">
    <property type="protein sequence ID" value="GDY49492.1"/>
    <property type="molecule type" value="Genomic_DNA"/>
</dbReference>
<evidence type="ECO:0000256" key="1">
    <source>
        <dbReference type="ARBA" id="ARBA00006484"/>
    </source>
</evidence>
<dbReference type="AlphaFoldDB" id="A0A4D4KLQ2"/>
<keyword evidence="4" id="KW-1185">Reference proteome</keyword>
<dbReference type="PANTHER" id="PTHR42879:SF2">
    <property type="entry name" value="3-OXOACYL-[ACYL-CARRIER-PROTEIN] REDUCTASE FABG"/>
    <property type="match status" value="1"/>
</dbReference>
<accession>A0A4D4KLQ2</accession>
<dbReference type="RefSeq" id="WP_137975706.1">
    <property type="nucleotide sequence ID" value="NZ_BAAASO010000077.1"/>
</dbReference>
<dbReference type="OrthoDB" id="9803333at2"/>
<dbReference type="Pfam" id="PF13561">
    <property type="entry name" value="adh_short_C2"/>
    <property type="match status" value="1"/>
</dbReference>
<keyword evidence="2" id="KW-0560">Oxidoreductase</keyword>
<sequence>MSAPVAIVTGGAGALGVAIATTLLDDGFRVALFDRRGAADAADRLARTGEAIGVEADVSDEESVRAAVERVDTTWGRVDALVNNAGIEPAHSLEGMELGTWQATLDVNLTGPALMIKHCVPMWRRQGGGRVVSIGSRVWLGGGWTPAYSASKAGLVGLTRTACRELGPLGVTVNVVAPSFLHTAFNAQKAEAAFLDSYVGRFAEASPLGRLVEPVDVANAVAFLVSDRARNITGEVLHVAAGTQLAPAVQ</sequence>
<organism evidence="3 4">
    <name type="scientific">Streptomyces violaceusniger</name>
    <dbReference type="NCBI Taxonomy" id="68280"/>
    <lineage>
        <taxon>Bacteria</taxon>
        <taxon>Bacillati</taxon>
        <taxon>Actinomycetota</taxon>
        <taxon>Actinomycetes</taxon>
        <taxon>Kitasatosporales</taxon>
        <taxon>Streptomycetaceae</taxon>
        <taxon>Streptomyces</taxon>
        <taxon>Streptomyces violaceusniger group</taxon>
    </lineage>
</organism>
<evidence type="ECO:0000256" key="2">
    <source>
        <dbReference type="ARBA" id="ARBA00023002"/>
    </source>
</evidence>
<gene>
    <name evidence="3" type="ORF">SVIO_001150</name>
</gene>
<proteinExistence type="inferred from homology"/>
<dbReference type="PRINTS" id="PR00080">
    <property type="entry name" value="SDRFAMILY"/>
</dbReference>
<dbReference type="InterPro" id="IPR036291">
    <property type="entry name" value="NAD(P)-bd_dom_sf"/>
</dbReference>
<evidence type="ECO:0000313" key="3">
    <source>
        <dbReference type="EMBL" id="GDY49492.1"/>
    </source>
</evidence>
<dbReference type="FunFam" id="3.40.50.720:FF:000084">
    <property type="entry name" value="Short-chain dehydrogenase reductase"/>
    <property type="match status" value="1"/>
</dbReference>
<dbReference type="Proteomes" id="UP000301309">
    <property type="component" value="Unassembled WGS sequence"/>
</dbReference>
<dbReference type="PRINTS" id="PR00081">
    <property type="entry name" value="GDHRDH"/>
</dbReference>
<dbReference type="InterPro" id="IPR002347">
    <property type="entry name" value="SDR_fam"/>
</dbReference>